<protein>
    <submittedName>
        <fullName evidence="1">Uncharacterized protein</fullName>
    </submittedName>
</protein>
<evidence type="ECO:0000313" key="2">
    <source>
        <dbReference type="Proteomes" id="UP000029507"/>
    </source>
</evidence>
<reference evidence="1 2" key="1">
    <citation type="submission" date="2014-08" db="EMBL/GenBank/DDBJ databases">
        <title>Comparative genomics of the Paenibacillus odorifer group.</title>
        <authorList>
            <person name="den Bakker H.C."/>
            <person name="Tsai Y.-C."/>
            <person name="Martin N."/>
            <person name="Korlach J."/>
            <person name="Wiedmann M."/>
        </authorList>
    </citation>
    <scope>NUCLEOTIDE SEQUENCE [LARGE SCALE GENOMIC DNA]</scope>
    <source>
        <strain evidence="1 2">DSM 14472</strain>
    </source>
</reference>
<sequence length="100" mass="11183">MAPFSGTICSAERIVMLKGDRVAEAGNYPAFLPWHFLHTFSVSPVLPLAVYKSLIRVLPQKGQVPLPREGMRHSALPRLFFDIPDSLPLSQDKVSYAENF</sequence>
<proteinExistence type="predicted"/>
<dbReference type="EMBL" id="CP009286">
    <property type="protein sequence ID" value="AIQ64241.1"/>
    <property type="molecule type" value="Genomic_DNA"/>
</dbReference>
<organism evidence="1 2">
    <name type="scientific">Paenibacillus stellifer</name>
    <dbReference type="NCBI Taxonomy" id="169760"/>
    <lineage>
        <taxon>Bacteria</taxon>
        <taxon>Bacillati</taxon>
        <taxon>Bacillota</taxon>
        <taxon>Bacilli</taxon>
        <taxon>Bacillales</taxon>
        <taxon>Paenibacillaceae</taxon>
        <taxon>Paenibacillus</taxon>
    </lineage>
</organism>
<dbReference type="KEGG" id="pste:PSTEL_15265"/>
<evidence type="ECO:0000313" key="1">
    <source>
        <dbReference type="EMBL" id="AIQ64241.1"/>
    </source>
</evidence>
<accession>A0A089LRQ9</accession>
<dbReference type="Proteomes" id="UP000029507">
    <property type="component" value="Chromosome"/>
</dbReference>
<dbReference type="AlphaFoldDB" id="A0A089LRQ9"/>
<gene>
    <name evidence="1" type="ORF">PSTEL_15265</name>
</gene>
<dbReference type="HOGENOM" id="CLU_2303152_0_0_9"/>
<name>A0A089LRQ9_9BACL</name>
<keyword evidence="2" id="KW-1185">Reference proteome</keyword>